<reference evidence="1 2" key="1">
    <citation type="submission" date="2022-09" db="EMBL/GenBank/DDBJ databases">
        <authorList>
            <person name="Kop L."/>
        </authorList>
    </citation>
    <scope>NUCLEOTIDE SEQUENCE [LARGE SCALE GENOMIC DNA]</scope>
    <source>
        <strain evidence="1 2">347</strain>
    </source>
</reference>
<evidence type="ECO:0000313" key="2">
    <source>
        <dbReference type="Proteomes" id="UP001157733"/>
    </source>
</evidence>
<organism evidence="1 2">
    <name type="scientific">Nitrospina watsonii</name>
    <dbReference type="NCBI Taxonomy" id="1323948"/>
    <lineage>
        <taxon>Bacteria</taxon>
        <taxon>Pseudomonadati</taxon>
        <taxon>Nitrospinota/Tectimicrobiota group</taxon>
        <taxon>Nitrospinota</taxon>
        <taxon>Nitrospinia</taxon>
        <taxon>Nitrospinales</taxon>
        <taxon>Nitrospinaceae</taxon>
        <taxon>Nitrospina</taxon>
    </lineage>
</organism>
<name>A0ABN8W3F5_9BACT</name>
<gene>
    <name evidence="1" type="ORF">NSPWAT_1290</name>
</gene>
<sequence length="58" mass="6718">MLTGLIWLGVRPSFRFIEFSVGMGNWDGTEKIEVVKYQEFRILATFPPYRGPASEKNH</sequence>
<evidence type="ECO:0000313" key="1">
    <source>
        <dbReference type="EMBL" id="CAI2718149.1"/>
    </source>
</evidence>
<protein>
    <submittedName>
        <fullName evidence="1">Uncharacterized protein</fullName>
    </submittedName>
</protein>
<proteinExistence type="predicted"/>
<accession>A0ABN8W3F5</accession>
<keyword evidence="2" id="KW-1185">Reference proteome</keyword>
<dbReference type="EMBL" id="OX336137">
    <property type="protein sequence ID" value="CAI2718149.1"/>
    <property type="molecule type" value="Genomic_DNA"/>
</dbReference>
<dbReference type="Proteomes" id="UP001157733">
    <property type="component" value="Chromosome"/>
</dbReference>